<accession>A0A087UNN8</accession>
<feature type="non-terminal residue" evidence="1">
    <location>
        <position position="133"/>
    </location>
</feature>
<name>A0A087UNN8_STEMI</name>
<evidence type="ECO:0000313" key="2">
    <source>
        <dbReference type="Proteomes" id="UP000054359"/>
    </source>
</evidence>
<keyword evidence="2" id="KW-1185">Reference proteome</keyword>
<evidence type="ECO:0000313" key="1">
    <source>
        <dbReference type="EMBL" id="KFM78977.1"/>
    </source>
</evidence>
<dbReference type="OMA" id="ANASIMD"/>
<gene>
    <name evidence="1" type="ORF">X975_25671</name>
</gene>
<dbReference type="EMBL" id="KK120759">
    <property type="protein sequence ID" value="KFM78977.1"/>
    <property type="molecule type" value="Genomic_DNA"/>
</dbReference>
<dbReference type="AlphaFoldDB" id="A0A087UNN8"/>
<proteinExistence type="predicted"/>
<protein>
    <submittedName>
        <fullName evidence="1">Uncharacterized protein</fullName>
    </submittedName>
</protein>
<reference evidence="1 2" key="1">
    <citation type="submission" date="2013-11" db="EMBL/GenBank/DDBJ databases">
        <title>Genome sequencing of Stegodyphus mimosarum.</title>
        <authorList>
            <person name="Bechsgaard J."/>
        </authorList>
    </citation>
    <scope>NUCLEOTIDE SEQUENCE [LARGE SCALE GENOMIC DNA]</scope>
</reference>
<sequence length="133" mass="15444">MYTPPQPPKEKLPICVISQNDICLNVLMKEKIIIEKYCTQPCKDAESCEHTKYSENYKDFSEKEFTDIGADLVYGSYVSNGNLENRKACVADFFVAFFRFIFRLDNARLHKPYVFFIFIANASIMDEEILTRG</sequence>
<dbReference type="Proteomes" id="UP000054359">
    <property type="component" value="Unassembled WGS sequence"/>
</dbReference>
<organism evidence="1 2">
    <name type="scientific">Stegodyphus mimosarum</name>
    <name type="common">African social velvet spider</name>
    <dbReference type="NCBI Taxonomy" id="407821"/>
    <lineage>
        <taxon>Eukaryota</taxon>
        <taxon>Metazoa</taxon>
        <taxon>Ecdysozoa</taxon>
        <taxon>Arthropoda</taxon>
        <taxon>Chelicerata</taxon>
        <taxon>Arachnida</taxon>
        <taxon>Araneae</taxon>
        <taxon>Araneomorphae</taxon>
        <taxon>Entelegynae</taxon>
        <taxon>Eresoidea</taxon>
        <taxon>Eresidae</taxon>
        <taxon>Stegodyphus</taxon>
    </lineage>
</organism>